<feature type="domain" description="Phosducin" evidence="3">
    <location>
        <begin position="51"/>
        <end position="222"/>
    </location>
</feature>
<evidence type="ECO:0000256" key="1">
    <source>
        <dbReference type="ARBA" id="ARBA00009686"/>
    </source>
</evidence>
<dbReference type="Proteomes" id="UP000664534">
    <property type="component" value="Unassembled WGS sequence"/>
</dbReference>
<keyword evidence="5" id="KW-1185">Reference proteome</keyword>
<gene>
    <name evidence="4" type="ORF">IMSHALPRED_002075</name>
</gene>
<dbReference type="InterPro" id="IPR051498">
    <property type="entry name" value="Phosducin-like_chap/apop_reg"/>
</dbReference>
<dbReference type="EMBL" id="CAJPDT010000133">
    <property type="protein sequence ID" value="CAF9940558.1"/>
    <property type="molecule type" value="Genomic_DNA"/>
</dbReference>
<comment type="similarity">
    <text evidence="1">Belongs to the phosducin family.</text>
</comment>
<dbReference type="PANTHER" id="PTHR45809">
    <property type="entry name" value="VIRAL IAP-ASSOCIATED FACTOR HOMOLOG"/>
    <property type="match status" value="1"/>
</dbReference>
<proteinExistence type="inferred from homology"/>
<sequence length="250" mass="28285">MDAPLNVPVDDPNADTEWNDILRKHGVIPEKPPSPTPLIQEALTEARKQAHENRLEDKDLDELNALEDEEDEAFLEKYRNQRMAELSTIATASVFNQVYPLQKPDYAKDVTEASNKAFVLVHLTSSLGTNIQSRLLTELWRQMARKFGDVKFCEIRADMCIEGYPERNTPTILVYRDGDIKKQVVTLRELGGEQTTIKDLQDLLVDVGAFKATDHRVVNSTRGNGDEPYRSIRTGKLNAAGAEDDDEDWD</sequence>
<organism evidence="4 5">
    <name type="scientific">Imshaugia aleurites</name>
    <dbReference type="NCBI Taxonomy" id="172621"/>
    <lineage>
        <taxon>Eukaryota</taxon>
        <taxon>Fungi</taxon>
        <taxon>Dikarya</taxon>
        <taxon>Ascomycota</taxon>
        <taxon>Pezizomycotina</taxon>
        <taxon>Lecanoromycetes</taxon>
        <taxon>OSLEUM clade</taxon>
        <taxon>Lecanoromycetidae</taxon>
        <taxon>Lecanorales</taxon>
        <taxon>Lecanorineae</taxon>
        <taxon>Parmeliaceae</taxon>
        <taxon>Imshaugia</taxon>
    </lineage>
</organism>
<dbReference type="AlphaFoldDB" id="A0A8H3J4I7"/>
<dbReference type="SUPFAM" id="SSF52833">
    <property type="entry name" value="Thioredoxin-like"/>
    <property type="match status" value="1"/>
</dbReference>
<dbReference type="GO" id="GO:0006457">
    <property type="term" value="P:protein folding"/>
    <property type="evidence" value="ECO:0007669"/>
    <property type="project" value="TreeGrafter"/>
</dbReference>
<dbReference type="GO" id="GO:0005737">
    <property type="term" value="C:cytoplasm"/>
    <property type="evidence" value="ECO:0007669"/>
    <property type="project" value="TreeGrafter"/>
</dbReference>
<dbReference type="CDD" id="cd02988">
    <property type="entry name" value="Phd_like_VIAF"/>
    <property type="match status" value="1"/>
</dbReference>
<dbReference type="Pfam" id="PF02114">
    <property type="entry name" value="Phosducin"/>
    <property type="match status" value="1"/>
</dbReference>
<comment type="caution">
    <text evidence="4">The sequence shown here is derived from an EMBL/GenBank/DDBJ whole genome shotgun (WGS) entry which is preliminary data.</text>
</comment>
<evidence type="ECO:0000313" key="5">
    <source>
        <dbReference type="Proteomes" id="UP000664534"/>
    </source>
</evidence>
<dbReference type="InterPro" id="IPR036249">
    <property type="entry name" value="Thioredoxin-like_sf"/>
</dbReference>
<protein>
    <recommendedName>
        <fullName evidence="3">Phosducin domain-containing protein</fullName>
    </recommendedName>
</protein>
<name>A0A8H3J4I7_9LECA</name>
<reference evidence="4" key="1">
    <citation type="submission" date="2021-03" db="EMBL/GenBank/DDBJ databases">
        <authorList>
            <person name="Tagirdzhanova G."/>
        </authorList>
    </citation>
    <scope>NUCLEOTIDE SEQUENCE</scope>
</reference>
<evidence type="ECO:0000313" key="4">
    <source>
        <dbReference type="EMBL" id="CAF9940558.1"/>
    </source>
</evidence>
<dbReference type="PANTHER" id="PTHR45809:SF3">
    <property type="entry name" value="VIRAL IAP-ASSOCIATED FACTOR HOMOLOG"/>
    <property type="match status" value="1"/>
</dbReference>
<evidence type="ECO:0000259" key="3">
    <source>
        <dbReference type="Pfam" id="PF02114"/>
    </source>
</evidence>
<dbReference type="OrthoDB" id="45518at2759"/>
<dbReference type="InterPro" id="IPR024253">
    <property type="entry name" value="Phosducin_thioredoxin-like_dom"/>
</dbReference>
<accession>A0A8H3J4I7</accession>
<dbReference type="Gene3D" id="3.40.30.10">
    <property type="entry name" value="Glutaredoxin"/>
    <property type="match status" value="1"/>
</dbReference>
<evidence type="ECO:0000256" key="2">
    <source>
        <dbReference type="SAM" id="MobiDB-lite"/>
    </source>
</evidence>
<feature type="region of interest" description="Disordered" evidence="2">
    <location>
        <begin position="218"/>
        <end position="250"/>
    </location>
</feature>